<dbReference type="AlphaFoldDB" id="A0AAN7VSZ2"/>
<reference evidence="4" key="1">
    <citation type="submission" date="2023-08" db="EMBL/GenBank/DDBJ databases">
        <title>Black Yeasts Isolated from many extreme environments.</title>
        <authorList>
            <person name="Coleine C."/>
            <person name="Stajich J.E."/>
            <person name="Selbmann L."/>
        </authorList>
    </citation>
    <scope>NUCLEOTIDE SEQUENCE</scope>
    <source>
        <strain evidence="4">CCFEE 5810</strain>
    </source>
</reference>
<dbReference type="Proteomes" id="UP001310594">
    <property type="component" value="Unassembled WGS sequence"/>
</dbReference>
<organism evidence="4 5">
    <name type="scientific">Elasticomyces elasticus</name>
    <dbReference type="NCBI Taxonomy" id="574655"/>
    <lineage>
        <taxon>Eukaryota</taxon>
        <taxon>Fungi</taxon>
        <taxon>Dikarya</taxon>
        <taxon>Ascomycota</taxon>
        <taxon>Pezizomycotina</taxon>
        <taxon>Dothideomycetes</taxon>
        <taxon>Dothideomycetidae</taxon>
        <taxon>Mycosphaerellales</taxon>
        <taxon>Teratosphaeriaceae</taxon>
        <taxon>Elasticomyces</taxon>
    </lineage>
</organism>
<evidence type="ECO:0008006" key="6">
    <source>
        <dbReference type="Google" id="ProtNLM"/>
    </source>
</evidence>
<keyword evidence="2" id="KW-0496">Mitochondrion</keyword>
<dbReference type="Pfam" id="PF10356">
    <property type="entry name" value="RRG7"/>
    <property type="match status" value="2"/>
</dbReference>
<feature type="region of interest" description="Disordered" evidence="3">
    <location>
        <begin position="75"/>
        <end position="105"/>
    </location>
</feature>
<dbReference type="InterPro" id="IPR018828">
    <property type="entry name" value="RRG7"/>
</dbReference>
<dbReference type="EMBL" id="JAVRQU010000007">
    <property type="protein sequence ID" value="KAK5700551.1"/>
    <property type="molecule type" value="Genomic_DNA"/>
</dbReference>
<dbReference type="PANTHER" id="PTHR28133:SF1">
    <property type="entry name" value="REQUIRED FOR RESPIRATORY GROWTH PROTEIN 7, MITOCHONDRIAL"/>
    <property type="match status" value="1"/>
</dbReference>
<dbReference type="Gene3D" id="3.40.1350.10">
    <property type="match status" value="1"/>
</dbReference>
<evidence type="ECO:0000256" key="2">
    <source>
        <dbReference type="ARBA" id="ARBA00023128"/>
    </source>
</evidence>
<accession>A0AAN7VSZ2</accession>
<dbReference type="InterPro" id="IPR011856">
    <property type="entry name" value="tRNA_endonuc-like_dom_sf"/>
</dbReference>
<comment type="caution">
    <text evidence="4">The sequence shown here is derived from an EMBL/GenBank/DDBJ whole genome shotgun (WGS) entry which is preliminary data.</text>
</comment>
<sequence length="357" mass="38681">MSAAFATATRNVVPTIYVRPLTSSPIHYLGRPLIRKADETTVAKKRAPRVPKADAIIRPDVGLAERQSILEASLQKVKKKSIRREKGDKRASPPSSDEPGLATVKSVPVDQIKPKRRTAKPKAAAIPPRLLPPVEQKHHDLPSFLTHAASKELSTTSTVYKGTHFEYTVAAALSNLNFTLQRTGRSNDLGIDLVGQWSLPTERKKRTYEVPVIVQCKAARPTPSMIRELEGAYTGAPAGWRGDGVLALLVNVHPSTKGVREAVQRSRWPLGVLQVTRDGALKQFLWNAVAAEVGLEGLGVTVRHASKRGGMLEASEEVEKGDEAANTTSSIGLTWMGELWRPAGGQIVEEEAAAKAA</sequence>
<comment type="subcellular location">
    <subcellularLocation>
        <location evidence="1">Mitochondrion</location>
    </subcellularLocation>
</comment>
<evidence type="ECO:0000256" key="3">
    <source>
        <dbReference type="SAM" id="MobiDB-lite"/>
    </source>
</evidence>
<dbReference type="GO" id="GO:0005739">
    <property type="term" value="C:mitochondrion"/>
    <property type="evidence" value="ECO:0007669"/>
    <property type="project" value="UniProtKB-SubCell"/>
</dbReference>
<dbReference type="PANTHER" id="PTHR28133">
    <property type="entry name" value="REQUIRED FOR RESPIRATORY GROWTH PROTEIN 7, MITOCHONDRIAL"/>
    <property type="match status" value="1"/>
</dbReference>
<evidence type="ECO:0000256" key="1">
    <source>
        <dbReference type="ARBA" id="ARBA00004173"/>
    </source>
</evidence>
<evidence type="ECO:0000313" key="5">
    <source>
        <dbReference type="Proteomes" id="UP001310594"/>
    </source>
</evidence>
<protein>
    <recommendedName>
        <fullName evidence="6">Required for respiratory growth protein 7, mitochondrial</fullName>
    </recommendedName>
</protein>
<name>A0AAN7VSZ2_9PEZI</name>
<gene>
    <name evidence="4" type="ORF">LTR97_005068</name>
</gene>
<evidence type="ECO:0000313" key="4">
    <source>
        <dbReference type="EMBL" id="KAK5700551.1"/>
    </source>
</evidence>
<proteinExistence type="predicted"/>
<dbReference type="GO" id="GO:0003676">
    <property type="term" value="F:nucleic acid binding"/>
    <property type="evidence" value="ECO:0007669"/>
    <property type="project" value="InterPro"/>
</dbReference>